<evidence type="ECO:0000313" key="3">
    <source>
        <dbReference type="Proteomes" id="UP000238218"/>
    </source>
</evidence>
<sequence>MAAIQMVLATYPEVEAAILYGSRALGRHRPASDIDLTLTGHAISNATLARIDADLGDLLLPWVIDLSALAAISHPALLDHIQRAGVLLYRRSDPPAVPA</sequence>
<protein>
    <recommendedName>
        <fullName evidence="1">Polymerase beta nucleotidyltransferase domain-containing protein</fullName>
    </recommendedName>
</protein>
<dbReference type="SUPFAM" id="SSF81301">
    <property type="entry name" value="Nucleotidyltransferase"/>
    <property type="match status" value="1"/>
</dbReference>
<dbReference type="Proteomes" id="UP000238218">
    <property type="component" value="Unassembled WGS sequence"/>
</dbReference>
<organism evidence="2 3">
    <name type="scientific">Aphanothece cf. minutissima CCALA 015</name>
    <dbReference type="NCBI Taxonomy" id="2107695"/>
    <lineage>
        <taxon>Bacteria</taxon>
        <taxon>Bacillati</taxon>
        <taxon>Cyanobacteriota</taxon>
        <taxon>Cyanophyceae</taxon>
        <taxon>Oscillatoriophycideae</taxon>
        <taxon>Chroococcales</taxon>
        <taxon>Aphanothecaceae</taxon>
        <taxon>Aphanothece</taxon>
    </lineage>
</organism>
<dbReference type="InterPro" id="IPR041633">
    <property type="entry name" value="Polbeta"/>
</dbReference>
<accession>A0ABX5F850</accession>
<keyword evidence="3" id="KW-1185">Reference proteome</keyword>
<feature type="domain" description="Polymerase beta nucleotidyltransferase" evidence="1">
    <location>
        <begin position="4"/>
        <end position="93"/>
    </location>
</feature>
<dbReference type="InterPro" id="IPR043519">
    <property type="entry name" value="NT_sf"/>
</dbReference>
<proteinExistence type="predicted"/>
<reference evidence="2 3" key="2">
    <citation type="submission" date="2018-03" db="EMBL/GenBank/DDBJ databases">
        <title>The ancient ancestry and fast evolution of plastids.</title>
        <authorList>
            <person name="Moore K.R."/>
            <person name="Magnabosco C."/>
            <person name="Momper L."/>
            <person name="Gold D.A."/>
            <person name="Bosak T."/>
            <person name="Fournier G.P."/>
        </authorList>
    </citation>
    <scope>NUCLEOTIDE SEQUENCE [LARGE SCALE GENOMIC DNA]</scope>
    <source>
        <strain evidence="2 3">CCALA 015</strain>
    </source>
</reference>
<gene>
    <name evidence="2" type="ORF">C7B81_08770</name>
</gene>
<evidence type="ECO:0000313" key="2">
    <source>
        <dbReference type="EMBL" id="PSB37724.1"/>
    </source>
</evidence>
<reference evidence="2 3" key="1">
    <citation type="submission" date="2018-02" db="EMBL/GenBank/DDBJ databases">
        <authorList>
            <person name="Moore K."/>
            <person name="Momper L."/>
        </authorList>
    </citation>
    <scope>NUCLEOTIDE SEQUENCE [LARGE SCALE GENOMIC DNA]</scope>
    <source>
        <strain evidence="2 3">CCALA 015</strain>
    </source>
</reference>
<dbReference type="Pfam" id="PF18765">
    <property type="entry name" value="Polbeta"/>
    <property type="match status" value="1"/>
</dbReference>
<comment type="caution">
    <text evidence="2">The sequence shown here is derived from an EMBL/GenBank/DDBJ whole genome shotgun (WGS) entry which is preliminary data.</text>
</comment>
<dbReference type="EMBL" id="PVWP01000005">
    <property type="protein sequence ID" value="PSB37724.1"/>
    <property type="molecule type" value="Genomic_DNA"/>
</dbReference>
<evidence type="ECO:0000259" key="1">
    <source>
        <dbReference type="Pfam" id="PF18765"/>
    </source>
</evidence>
<dbReference type="Gene3D" id="3.30.460.10">
    <property type="entry name" value="Beta Polymerase, domain 2"/>
    <property type="match status" value="1"/>
</dbReference>
<name>A0ABX5F850_9CHRO</name>
<dbReference type="CDD" id="cd05403">
    <property type="entry name" value="NT_KNTase_like"/>
    <property type="match status" value="1"/>
</dbReference>